<feature type="coiled-coil region" evidence="1">
    <location>
        <begin position="444"/>
        <end position="471"/>
    </location>
</feature>
<dbReference type="EMBL" id="KQ434801">
    <property type="protein sequence ID" value="KZC05875.1"/>
    <property type="molecule type" value="Genomic_DNA"/>
</dbReference>
<dbReference type="Proteomes" id="UP000076502">
    <property type="component" value="Unassembled WGS sequence"/>
</dbReference>
<dbReference type="OrthoDB" id="6350087at2759"/>
<feature type="region of interest" description="Disordered" evidence="2">
    <location>
        <begin position="231"/>
        <end position="266"/>
    </location>
</feature>
<feature type="compositionally biased region" description="Basic and acidic residues" evidence="2">
    <location>
        <begin position="231"/>
        <end position="240"/>
    </location>
</feature>
<keyword evidence="1" id="KW-0175">Coiled coil</keyword>
<evidence type="ECO:0000313" key="4">
    <source>
        <dbReference type="Proteomes" id="UP000076502"/>
    </source>
</evidence>
<feature type="region of interest" description="Disordered" evidence="2">
    <location>
        <begin position="576"/>
        <end position="598"/>
    </location>
</feature>
<feature type="compositionally biased region" description="Basic and acidic residues" evidence="2">
    <location>
        <begin position="305"/>
        <end position="366"/>
    </location>
</feature>
<evidence type="ECO:0000256" key="2">
    <source>
        <dbReference type="SAM" id="MobiDB-lite"/>
    </source>
</evidence>
<feature type="compositionally biased region" description="Low complexity" evidence="2">
    <location>
        <begin position="21"/>
        <end position="33"/>
    </location>
</feature>
<feature type="compositionally biased region" description="Low complexity" evidence="2">
    <location>
        <begin position="370"/>
        <end position="379"/>
    </location>
</feature>
<feature type="compositionally biased region" description="Basic and acidic residues" evidence="2">
    <location>
        <begin position="635"/>
        <end position="671"/>
    </location>
</feature>
<proteinExistence type="predicted"/>
<gene>
    <name evidence="3" type="ORF">WN55_06664</name>
</gene>
<sequence>MGKSATYDFSSSPEVEKYTETSESPSRKSPPSENNDPFVADDTFQDQGPGSVEMYKLDLLRERPLLNSTPISRLLIKTKSKTPKKFNHSSWRANMSENKTINSNRLHKQSNSFTDFSSEMPPDSDPFSVGGVPELQVGCEGLEASNHMQKRSIEFSNKNTDAVDLWPDVTPISLDLDYDLSTEDYEEMDELLKLKKLETTNMMQNRGDIEATLHSEFYEEQRRAEKLPVRGDLGKSDLKNESTINGKQPEDSFDLAGIKDSQNERLPSNPRRKILWFEDRKRSKREMWGFGKDEGVVSSAELETENQRRRQDFEKRRKKGEMRGQEQERRHKDTHRQDYTENRTNADIERIRSDYEKRLQQREEKRRQRQWSSSNSWQPQEDHRQHLQNERMQRWRDEERRGKEQPHNREEFRVQEEQRQQSRDEDLKRQKEERRLLEERRNDQSRWEVEARRRQEEMRHLEEQRREWMLKKQLENEPSNFLPMRASPSESRQTELEVEKERREKLRKYMQSNRPVIVNHSADRQREENRRMLEREHRKLEEQKLQEYIRRNQPIHVLETNRSDGNNWLENRRMDNRYPGPENVRRNHGPSAPTNINPRNYVDEIRRRDTVEGRIRERERQEVNQRRIEALRREEEVRRMQSRKYEEQRTRQETARLDAERRTKELIEEQTRQSPSGKTGSFETTKLGDRRRFEEPRRKQDASLIRSSLEPRRPANIERQKMELERGIIHNSEHQERTRAMPEQWQQQEEARLNALPVRARIILRPGGSSSKPGLMSRAGFDNDVGFPNNNRIATSPRPFPTNPPPCVWAVIQCCPTSTKRLVNCFETMGCAGIHWDPNPCRISIIQAAREQVMKFYEDRE</sequence>
<feature type="compositionally biased region" description="Basic and acidic residues" evidence="2">
    <location>
        <begin position="380"/>
        <end position="435"/>
    </location>
</feature>
<organism evidence="3 4">
    <name type="scientific">Dufourea novaeangliae</name>
    <name type="common">Sweat bee</name>
    <dbReference type="NCBI Taxonomy" id="178035"/>
    <lineage>
        <taxon>Eukaryota</taxon>
        <taxon>Metazoa</taxon>
        <taxon>Ecdysozoa</taxon>
        <taxon>Arthropoda</taxon>
        <taxon>Hexapoda</taxon>
        <taxon>Insecta</taxon>
        <taxon>Pterygota</taxon>
        <taxon>Neoptera</taxon>
        <taxon>Endopterygota</taxon>
        <taxon>Hymenoptera</taxon>
        <taxon>Apocrita</taxon>
        <taxon>Aculeata</taxon>
        <taxon>Apoidea</taxon>
        <taxon>Anthophila</taxon>
        <taxon>Halictidae</taxon>
        <taxon>Rophitinae</taxon>
        <taxon>Dufourea</taxon>
    </lineage>
</organism>
<dbReference type="AlphaFoldDB" id="A0A154P1S0"/>
<feature type="region of interest" description="Disordered" evidence="2">
    <location>
        <begin position="98"/>
        <end position="125"/>
    </location>
</feature>
<feature type="region of interest" description="Disordered" evidence="2">
    <location>
        <begin position="299"/>
        <end position="435"/>
    </location>
</feature>
<feature type="compositionally biased region" description="Polar residues" evidence="2">
    <location>
        <begin position="98"/>
        <end position="117"/>
    </location>
</feature>
<feature type="compositionally biased region" description="Polar residues" evidence="2">
    <location>
        <begin position="672"/>
        <end position="684"/>
    </location>
</feature>
<feature type="compositionally biased region" description="Basic and acidic residues" evidence="2">
    <location>
        <begin position="686"/>
        <end position="701"/>
    </location>
</feature>
<evidence type="ECO:0000313" key="3">
    <source>
        <dbReference type="EMBL" id="KZC05875.1"/>
    </source>
</evidence>
<protein>
    <submittedName>
        <fullName evidence="3">Reticulocyte-binding protein 2 like protein a</fullName>
    </submittedName>
</protein>
<accession>A0A154P1S0</accession>
<feature type="region of interest" description="Disordered" evidence="2">
    <location>
        <begin position="1"/>
        <end position="50"/>
    </location>
</feature>
<evidence type="ECO:0000256" key="1">
    <source>
        <dbReference type="SAM" id="Coils"/>
    </source>
</evidence>
<keyword evidence="4" id="KW-1185">Reference proteome</keyword>
<reference evidence="3 4" key="1">
    <citation type="submission" date="2015-07" db="EMBL/GenBank/DDBJ databases">
        <title>The genome of Dufourea novaeangliae.</title>
        <authorList>
            <person name="Pan H."/>
            <person name="Kapheim K."/>
        </authorList>
    </citation>
    <scope>NUCLEOTIDE SEQUENCE [LARGE SCALE GENOMIC DNA]</scope>
    <source>
        <strain evidence="3">0120121106</strain>
        <tissue evidence="3">Whole body</tissue>
    </source>
</reference>
<name>A0A154P1S0_DUFNO</name>
<feature type="region of interest" description="Disordered" evidence="2">
    <location>
        <begin position="635"/>
        <end position="710"/>
    </location>
</feature>
<dbReference type="STRING" id="178035.A0A154P1S0"/>